<organism evidence="1 2">
    <name type="scientific">Chenggangzhangella methanolivorans</name>
    <dbReference type="NCBI Taxonomy" id="1437009"/>
    <lineage>
        <taxon>Bacteria</taxon>
        <taxon>Pseudomonadati</taxon>
        <taxon>Pseudomonadota</taxon>
        <taxon>Alphaproteobacteria</taxon>
        <taxon>Hyphomicrobiales</taxon>
        <taxon>Methylopilaceae</taxon>
        <taxon>Chenggangzhangella</taxon>
    </lineage>
</organism>
<dbReference type="EMBL" id="CP081869">
    <property type="protein sequence ID" value="QZN99103.1"/>
    <property type="molecule type" value="Genomic_DNA"/>
</dbReference>
<evidence type="ECO:0000313" key="2">
    <source>
        <dbReference type="Proteomes" id="UP000825701"/>
    </source>
</evidence>
<protein>
    <submittedName>
        <fullName evidence="1">Uncharacterized protein</fullName>
    </submittedName>
</protein>
<reference evidence="1" key="1">
    <citation type="submission" date="2021-08" db="EMBL/GenBank/DDBJ databases">
        <authorList>
            <person name="Zhang H."/>
            <person name="Xu M."/>
            <person name="Yu Z."/>
            <person name="Yang L."/>
            <person name="Cai Y."/>
        </authorList>
    </citation>
    <scope>NUCLEOTIDE SEQUENCE</scope>
    <source>
        <strain evidence="1">CHL1</strain>
    </source>
</reference>
<dbReference type="Proteomes" id="UP000825701">
    <property type="component" value="Chromosome"/>
</dbReference>
<dbReference type="RefSeq" id="WP_261402138.1">
    <property type="nucleotide sequence ID" value="NZ_CP081869.1"/>
</dbReference>
<evidence type="ECO:0000313" key="1">
    <source>
        <dbReference type="EMBL" id="QZN99103.1"/>
    </source>
</evidence>
<sequence>MGELNSFAAPRVYALDVIIPSVGSGRVSPIVVDFNGSRSGLSAAEAKFGDSRIEVEVLSALAEAGAGRVLAPVLRRSPVLREQISLETILRVDRSSAGIGRARDAYMPVGRTFALDAEERVAKLARRIGILYETLIFDWVPERRTLVAHGPKSQTMNDWSPGTAVVWPYTWDWRAFAFPAASRLVNPLALQLLATNKLFLAAADEASLVDHGASYSASTAAFGFLRDAGEWVENTQRTSANNSGLWVVKPAQGRRGFGVALCGANGLVDYARMAGIEGDAASLKRGLKALAAASLAGDLPEALTLIQPYVSPSIRRHPDTGLLHGTVQRACVLSDGRGARCIDVTSVLFREPRDAIARSEMREARLMTAQSRPICLSPRPDEHDSVAAVATRFVDAVEQYARSIPQEPLAAVRHEAVETARFADRTFQIACTPVVEDAWHYGTPLMAVFAQTCAPRDAMP</sequence>
<keyword evidence="2" id="KW-1185">Reference proteome</keyword>
<dbReference type="KEGG" id="cmet:K6K41_19970"/>
<gene>
    <name evidence="1" type="ORF">K6K41_19970</name>
</gene>
<dbReference type="AlphaFoldDB" id="A0A9E6UME1"/>
<accession>A0A9E6UME1</accession>
<proteinExistence type="predicted"/>
<name>A0A9E6UME1_9HYPH</name>